<name>Q7XHZ7_ORYSJ</name>
<evidence type="ECO:0000313" key="3">
    <source>
        <dbReference type="Proteomes" id="UP000000763"/>
    </source>
</evidence>
<organism evidence="1 3">
    <name type="scientific">Oryza sativa subsp. japonica</name>
    <name type="common">Rice</name>
    <dbReference type="NCBI Taxonomy" id="39947"/>
    <lineage>
        <taxon>Eukaryota</taxon>
        <taxon>Viridiplantae</taxon>
        <taxon>Streptophyta</taxon>
        <taxon>Embryophyta</taxon>
        <taxon>Tracheophyta</taxon>
        <taxon>Spermatophyta</taxon>
        <taxon>Magnoliopsida</taxon>
        <taxon>Liliopsida</taxon>
        <taxon>Poales</taxon>
        <taxon>Poaceae</taxon>
        <taxon>BOP clade</taxon>
        <taxon>Oryzoideae</taxon>
        <taxon>Oryzeae</taxon>
        <taxon>Oryzinae</taxon>
        <taxon>Oryza</taxon>
        <taxon>Oryza sativa</taxon>
    </lineage>
</organism>
<reference evidence="3" key="3">
    <citation type="journal article" date="2005" name="Nature">
        <title>The map-based sequence of the rice genome.</title>
        <authorList>
            <consortium name="International rice genome sequencing project (IRGSP)"/>
            <person name="Matsumoto T."/>
            <person name="Wu J."/>
            <person name="Kanamori H."/>
            <person name="Katayose Y."/>
            <person name="Fujisawa M."/>
            <person name="Namiki N."/>
            <person name="Mizuno H."/>
            <person name="Yamamoto K."/>
            <person name="Antonio B.A."/>
            <person name="Baba T."/>
            <person name="Sakata K."/>
            <person name="Nagamura Y."/>
            <person name="Aoki H."/>
            <person name="Arikawa K."/>
            <person name="Arita K."/>
            <person name="Bito T."/>
            <person name="Chiden Y."/>
            <person name="Fujitsuka N."/>
            <person name="Fukunaka R."/>
            <person name="Hamada M."/>
            <person name="Harada C."/>
            <person name="Hayashi A."/>
            <person name="Hijishita S."/>
            <person name="Honda M."/>
            <person name="Hosokawa S."/>
            <person name="Ichikawa Y."/>
            <person name="Idonuma A."/>
            <person name="Iijima M."/>
            <person name="Ikeda M."/>
            <person name="Ikeno M."/>
            <person name="Ito K."/>
            <person name="Ito S."/>
            <person name="Ito T."/>
            <person name="Ito Y."/>
            <person name="Ito Y."/>
            <person name="Iwabuchi A."/>
            <person name="Kamiya K."/>
            <person name="Karasawa W."/>
            <person name="Kurita K."/>
            <person name="Katagiri S."/>
            <person name="Kikuta A."/>
            <person name="Kobayashi H."/>
            <person name="Kobayashi N."/>
            <person name="Machita K."/>
            <person name="Maehara T."/>
            <person name="Masukawa M."/>
            <person name="Mizubayashi T."/>
            <person name="Mukai Y."/>
            <person name="Nagasaki H."/>
            <person name="Nagata Y."/>
            <person name="Naito S."/>
            <person name="Nakashima M."/>
            <person name="Nakama Y."/>
            <person name="Nakamichi Y."/>
            <person name="Nakamura M."/>
            <person name="Meguro A."/>
            <person name="Negishi M."/>
            <person name="Ohta I."/>
            <person name="Ohta T."/>
            <person name="Okamoto M."/>
            <person name="Ono N."/>
            <person name="Saji S."/>
            <person name="Sakaguchi M."/>
            <person name="Sakai K."/>
            <person name="Shibata M."/>
            <person name="Shimokawa T."/>
            <person name="Song J."/>
            <person name="Takazaki Y."/>
            <person name="Terasawa K."/>
            <person name="Tsugane M."/>
            <person name="Tsuji K."/>
            <person name="Ueda S."/>
            <person name="Waki K."/>
            <person name="Yamagata H."/>
            <person name="Yamamoto M."/>
            <person name="Yamamoto S."/>
            <person name="Yamane H."/>
            <person name="Yoshiki S."/>
            <person name="Yoshihara R."/>
            <person name="Yukawa K."/>
            <person name="Zhong H."/>
            <person name="Yano M."/>
            <person name="Yuan Q."/>
            <person name="Ouyang S."/>
            <person name="Liu J."/>
            <person name="Jones K.M."/>
            <person name="Gansberger K."/>
            <person name="Moffat K."/>
            <person name="Hill J."/>
            <person name="Bera J."/>
            <person name="Fadrosh D."/>
            <person name="Jin S."/>
            <person name="Johri S."/>
            <person name="Kim M."/>
            <person name="Overton L."/>
            <person name="Reardon M."/>
            <person name="Tsitrin T."/>
            <person name="Vuong H."/>
            <person name="Weaver B."/>
            <person name="Ciecko A."/>
            <person name="Tallon L."/>
            <person name="Jackson J."/>
            <person name="Pai G."/>
            <person name="Aken S.V."/>
            <person name="Utterback T."/>
            <person name="Reidmuller S."/>
            <person name="Feldblyum T."/>
            <person name="Hsiao J."/>
            <person name="Zismann V."/>
            <person name="Iobst S."/>
            <person name="de Vazeille A.R."/>
            <person name="Buell C.R."/>
            <person name="Ying K."/>
            <person name="Li Y."/>
            <person name="Lu T."/>
            <person name="Huang Y."/>
            <person name="Zhao Q."/>
            <person name="Feng Q."/>
            <person name="Zhang L."/>
            <person name="Zhu J."/>
            <person name="Weng Q."/>
            <person name="Mu J."/>
            <person name="Lu Y."/>
            <person name="Fan D."/>
            <person name="Liu Y."/>
            <person name="Guan J."/>
            <person name="Zhang Y."/>
            <person name="Yu S."/>
            <person name="Liu X."/>
            <person name="Zhang Y."/>
            <person name="Hong G."/>
            <person name="Han B."/>
            <person name="Choisne N."/>
            <person name="Demange N."/>
            <person name="Orjeda G."/>
            <person name="Samain S."/>
            <person name="Cattolico L."/>
            <person name="Pelletier E."/>
            <person name="Couloux A."/>
            <person name="Segurens B."/>
            <person name="Wincker P."/>
            <person name="D'Hont A."/>
            <person name="Scarpelli C."/>
            <person name="Weissenbach J."/>
            <person name="Salanoubat M."/>
            <person name="Quetier F."/>
            <person name="Yu Y."/>
            <person name="Kim H.R."/>
            <person name="Rambo T."/>
            <person name="Currie J."/>
            <person name="Collura K."/>
            <person name="Luo M."/>
            <person name="Yang T."/>
            <person name="Ammiraju J.S.S."/>
            <person name="Engler F."/>
            <person name="Soderlund C."/>
            <person name="Wing R.A."/>
            <person name="Palmer L.E."/>
            <person name="de la Bastide M."/>
            <person name="Spiegel L."/>
            <person name="Nascimento L."/>
            <person name="Zutavern T."/>
            <person name="O'Shaughnessy A."/>
            <person name="Dike S."/>
            <person name="Dedhia N."/>
            <person name="Preston R."/>
            <person name="Balija V."/>
            <person name="McCombie W.R."/>
            <person name="Chow T."/>
            <person name="Chen H."/>
            <person name="Chung M."/>
            <person name="Chen C."/>
            <person name="Shaw J."/>
            <person name="Wu H."/>
            <person name="Hsiao K."/>
            <person name="Chao Y."/>
            <person name="Chu M."/>
            <person name="Cheng C."/>
            <person name="Hour A."/>
            <person name="Lee P."/>
            <person name="Lin S."/>
            <person name="Lin Y."/>
            <person name="Liou J."/>
            <person name="Liu S."/>
            <person name="Hsing Y."/>
            <person name="Raghuvanshi S."/>
            <person name="Mohanty A."/>
            <person name="Bharti A.K."/>
            <person name="Gaur A."/>
            <person name="Gupta V."/>
            <person name="Kumar D."/>
            <person name="Ravi V."/>
            <person name="Vij S."/>
            <person name="Kapur A."/>
            <person name="Khurana P."/>
            <person name="Khurana P."/>
            <person name="Khurana J.P."/>
            <person name="Tyagi A.K."/>
            <person name="Gaikwad K."/>
            <person name="Singh A."/>
            <person name="Dalal V."/>
            <person name="Srivastava S."/>
            <person name="Dixit A."/>
            <person name="Pal A.K."/>
            <person name="Ghazi I.A."/>
            <person name="Yadav M."/>
            <person name="Pandit A."/>
            <person name="Bhargava A."/>
            <person name="Sureshbabu K."/>
            <person name="Batra K."/>
            <person name="Sharma T.R."/>
            <person name="Mohapatra T."/>
            <person name="Singh N.K."/>
            <person name="Messing J."/>
            <person name="Nelson A.B."/>
            <person name="Fuks G."/>
            <person name="Kavchok S."/>
            <person name="Keizer G."/>
            <person name="Linton E."/>
            <person name="Llaca V."/>
            <person name="Song R."/>
            <person name="Tanyolac B."/>
            <person name="Young S."/>
            <person name="Ho-Il K."/>
            <person name="Hahn J.H."/>
            <person name="Sangsakoo G."/>
            <person name="Vanavichit A."/>
            <person name="de Mattos Luiz.A.T."/>
            <person name="Zimmer P.D."/>
            <person name="Malone G."/>
            <person name="Dellagostin O."/>
            <person name="de Oliveira A.C."/>
            <person name="Bevan M."/>
            <person name="Bancroft I."/>
            <person name="Minx P."/>
            <person name="Cordum H."/>
            <person name="Wilson R."/>
            <person name="Cheng Z."/>
            <person name="Jin W."/>
            <person name="Jiang J."/>
            <person name="Leong S.A."/>
            <person name="Iwama H."/>
            <person name="Gojobori T."/>
            <person name="Itoh T."/>
            <person name="Niimura Y."/>
            <person name="Fujii Y."/>
            <person name="Habara T."/>
            <person name="Sakai H."/>
            <person name="Sato Y."/>
            <person name="Wilson G."/>
            <person name="Kumar K."/>
            <person name="McCouch S."/>
            <person name="Juretic N."/>
            <person name="Hoen D."/>
            <person name="Wright S."/>
            <person name="Bruskiewich R."/>
            <person name="Bureau T."/>
            <person name="Miyao A."/>
            <person name="Hirochika H."/>
            <person name="Nishikawa T."/>
            <person name="Kadowaki K."/>
            <person name="Sugiura M."/>
            <person name="Burr B."/>
            <person name="Sasaki T."/>
        </authorList>
    </citation>
    <scope>NUCLEOTIDE SEQUENCE [LARGE SCALE GENOMIC DNA]</scope>
    <source>
        <strain evidence="3">cv. Nipponbare</strain>
    </source>
</reference>
<evidence type="ECO:0000313" key="1">
    <source>
        <dbReference type="EMBL" id="BAC79962.1"/>
    </source>
</evidence>
<reference evidence="1" key="1">
    <citation type="submission" date="2001-12" db="EMBL/GenBank/DDBJ databases">
        <title>Oryza sativa nipponbare(GA3) genomic DNA, chromosome 7, PAC clone:P0438G07.</title>
        <authorList>
            <person name="Sasaki T."/>
            <person name="Matsumoto T."/>
            <person name="Yamamoto K."/>
        </authorList>
    </citation>
    <scope>NUCLEOTIDE SEQUENCE</scope>
</reference>
<reference evidence="2" key="2">
    <citation type="submission" date="2002-09" db="EMBL/GenBank/DDBJ databases">
        <title>Oryza sativa nipponbare(GA3) genomic DNA, chromosome 7, BAC clone:B1126F07.</title>
        <authorList>
            <person name="Sasaki T."/>
            <person name="Matsumoto T."/>
            <person name="Katayose Y."/>
        </authorList>
    </citation>
    <scope>NUCLEOTIDE SEQUENCE</scope>
</reference>
<accession>Q7XHZ7</accession>
<reference evidence="3" key="4">
    <citation type="journal article" date="2008" name="Nucleic Acids Res.">
        <title>The rice annotation project database (RAP-DB): 2008 update.</title>
        <authorList>
            <consortium name="The rice annotation project (RAP)"/>
        </authorList>
    </citation>
    <scope>GENOME REANNOTATION</scope>
    <source>
        <strain evidence="3">cv. Nipponbare</strain>
    </source>
</reference>
<proteinExistence type="predicted"/>
<sequence>MAAPSIDLLRWPPHPCAARLAPSINLVPLRRPPPLTSPACRARSSLCRRHPAAASPCAMAPCGKRRRYGGKEKK</sequence>
<evidence type="ECO:0000313" key="2">
    <source>
        <dbReference type="EMBL" id="BAC84405.1"/>
    </source>
</evidence>
<dbReference type="EMBL" id="AP005674">
    <property type="protein sequence ID" value="BAC84405.1"/>
    <property type="molecule type" value="Genomic_DNA"/>
</dbReference>
<gene>
    <name evidence="1" type="primary">P0438G07.130</name>
    <name evidence="2" type="synonym">B1126F07.122</name>
</gene>
<dbReference type="Proteomes" id="UP000000763">
    <property type="component" value="Chromosome 7"/>
</dbReference>
<protein>
    <submittedName>
        <fullName evidence="1">Uncharacterized protein</fullName>
    </submittedName>
</protein>
<dbReference type="AlphaFoldDB" id="Q7XHZ7"/>
<dbReference type="EMBL" id="AP004398">
    <property type="protein sequence ID" value="BAC79962.1"/>
    <property type="molecule type" value="Genomic_DNA"/>
</dbReference>